<dbReference type="OrthoDB" id="9803192at2"/>
<keyword evidence="7" id="KW-0560">Oxidoreductase</keyword>
<dbReference type="GO" id="GO:0030288">
    <property type="term" value="C:outer membrane-bounded periplasmic space"/>
    <property type="evidence" value="ECO:0007669"/>
    <property type="project" value="TreeGrafter"/>
</dbReference>
<dbReference type="PANTHER" id="PTHR43742">
    <property type="entry name" value="TRIMETHYLAMINE-N-OXIDE REDUCTASE"/>
    <property type="match status" value="1"/>
</dbReference>
<accession>A0A1H9W006</accession>
<evidence type="ECO:0000256" key="7">
    <source>
        <dbReference type="ARBA" id="ARBA00023002"/>
    </source>
</evidence>
<evidence type="ECO:0000256" key="3">
    <source>
        <dbReference type="ARBA" id="ARBA00010312"/>
    </source>
</evidence>
<dbReference type="InterPro" id="IPR027467">
    <property type="entry name" value="MopterinOxRdtase_cofactor_BS"/>
</dbReference>
<dbReference type="SUPFAM" id="SSF50692">
    <property type="entry name" value="ADC-like"/>
    <property type="match status" value="1"/>
</dbReference>
<dbReference type="InterPro" id="IPR009010">
    <property type="entry name" value="Asp_de-COase-like_dom_sf"/>
</dbReference>
<comment type="cofactor">
    <cofactor evidence="2">
        <name>[4Fe-4S] cluster</name>
        <dbReference type="ChEBI" id="CHEBI:49883"/>
    </cofactor>
</comment>
<keyword evidence="4" id="KW-0004">4Fe-4S</keyword>
<keyword evidence="9" id="KW-0411">Iron-sulfur</keyword>
<dbReference type="InterPro" id="IPR006656">
    <property type="entry name" value="Mopterin_OxRdtase"/>
</dbReference>
<dbReference type="GO" id="GO:0009055">
    <property type="term" value="F:electron transfer activity"/>
    <property type="evidence" value="ECO:0007669"/>
    <property type="project" value="TreeGrafter"/>
</dbReference>
<dbReference type="GO" id="GO:0016491">
    <property type="term" value="F:oxidoreductase activity"/>
    <property type="evidence" value="ECO:0007669"/>
    <property type="project" value="UniProtKB-KW"/>
</dbReference>
<evidence type="ECO:0000256" key="10">
    <source>
        <dbReference type="SAM" id="MobiDB-lite"/>
    </source>
</evidence>
<evidence type="ECO:0000256" key="6">
    <source>
        <dbReference type="ARBA" id="ARBA00022729"/>
    </source>
</evidence>
<dbReference type="SUPFAM" id="SSF53706">
    <property type="entry name" value="Formate dehydrogenase/DMSO reductase, domains 1-3"/>
    <property type="match status" value="1"/>
</dbReference>
<dbReference type="EMBL" id="FOGT01000013">
    <property type="protein sequence ID" value="SES27265.1"/>
    <property type="molecule type" value="Genomic_DNA"/>
</dbReference>
<dbReference type="STRING" id="1601833.SAMN05518684_113106"/>
<evidence type="ECO:0000313" key="12">
    <source>
        <dbReference type="EMBL" id="SES27265.1"/>
    </source>
</evidence>
<comment type="cofactor">
    <cofactor evidence="1">
        <name>Mo-bis(molybdopterin guanine dinucleotide)</name>
        <dbReference type="ChEBI" id="CHEBI:60539"/>
    </cofactor>
</comment>
<dbReference type="InterPro" id="IPR006963">
    <property type="entry name" value="Mopterin_OxRdtase_4Fe-4S_dom"/>
</dbReference>
<dbReference type="PROSITE" id="PS51318">
    <property type="entry name" value="TAT"/>
    <property type="match status" value="1"/>
</dbReference>
<proteinExistence type="inferred from homology"/>
<dbReference type="InterPro" id="IPR006657">
    <property type="entry name" value="MoPterin_dinucl-bd_dom"/>
</dbReference>
<dbReference type="GO" id="GO:0051539">
    <property type="term" value="F:4 iron, 4 sulfur cluster binding"/>
    <property type="evidence" value="ECO:0007669"/>
    <property type="project" value="UniProtKB-KW"/>
</dbReference>
<reference evidence="13" key="1">
    <citation type="submission" date="2016-10" db="EMBL/GenBank/DDBJ databases">
        <authorList>
            <person name="Varghese N."/>
            <person name="Submissions S."/>
        </authorList>
    </citation>
    <scope>NUCLEOTIDE SEQUENCE [LARGE SCALE GENOMIC DNA]</scope>
    <source>
        <strain evidence="13">S9</strain>
    </source>
</reference>
<dbReference type="Gene3D" id="3.40.228.10">
    <property type="entry name" value="Dimethylsulfoxide Reductase, domain 2"/>
    <property type="match status" value="1"/>
</dbReference>
<dbReference type="GO" id="GO:0009061">
    <property type="term" value="P:anaerobic respiration"/>
    <property type="evidence" value="ECO:0007669"/>
    <property type="project" value="TreeGrafter"/>
</dbReference>
<gene>
    <name evidence="12" type="ORF">SAMN05518684_113106</name>
</gene>
<evidence type="ECO:0000256" key="8">
    <source>
        <dbReference type="ARBA" id="ARBA00023004"/>
    </source>
</evidence>
<dbReference type="Gene3D" id="2.40.40.20">
    <property type="match status" value="1"/>
</dbReference>
<dbReference type="PANTHER" id="PTHR43742:SF3">
    <property type="entry name" value="DIMETHYL SULFOXIDE REDUCTASE DMSA"/>
    <property type="match status" value="1"/>
</dbReference>
<protein>
    <submittedName>
        <fullName evidence="12">Anaerobic dimethyl sulfoxide reductase subunit A</fullName>
    </submittedName>
</protein>
<evidence type="ECO:0000256" key="9">
    <source>
        <dbReference type="ARBA" id="ARBA00023014"/>
    </source>
</evidence>
<keyword evidence="5" id="KW-0479">Metal-binding</keyword>
<dbReference type="AlphaFoldDB" id="A0A1H9W006"/>
<comment type="similarity">
    <text evidence="3">Belongs to the prokaryotic molybdopterin-containing oxidoreductase family.</text>
</comment>
<evidence type="ECO:0000256" key="5">
    <source>
        <dbReference type="ARBA" id="ARBA00022723"/>
    </source>
</evidence>
<evidence type="ECO:0000256" key="4">
    <source>
        <dbReference type="ARBA" id="ARBA00022485"/>
    </source>
</evidence>
<feature type="domain" description="4Fe-4S Mo/W bis-MGD-type" evidence="11">
    <location>
        <begin position="54"/>
        <end position="115"/>
    </location>
</feature>
<dbReference type="PROSITE" id="PS00551">
    <property type="entry name" value="MOLYBDOPTERIN_PROK_1"/>
    <property type="match status" value="1"/>
</dbReference>
<evidence type="ECO:0000256" key="1">
    <source>
        <dbReference type="ARBA" id="ARBA00001942"/>
    </source>
</evidence>
<keyword evidence="6" id="KW-0732">Signal</keyword>
<dbReference type="Gene3D" id="3.40.50.740">
    <property type="match status" value="2"/>
</dbReference>
<dbReference type="Pfam" id="PF04879">
    <property type="entry name" value="Molybdop_Fe4S4"/>
    <property type="match status" value="1"/>
</dbReference>
<keyword evidence="13" id="KW-1185">Reference proteome</keyword>
<dbReference type="SMART" id="SM00926">
    <property type="entry name" value="Molybdop_Fe4S4"/>
    <property type="match status" value="1"/>
</dbReference>
<dbReference type="Pfam" id="PF00384">
    <property type="entry name" value="Molybdopterin"/>
    <property type="match status" value="1"/>
</dbReference>
<name>A0A1H9W006_9BACI</name>
<dbReference type="Proteomes" id="UP000198571">
    <property type="component" value="Unassembled WGS sequence"/>
</dbReference>
<dbReference type="InterPro" id="IPR006311">
    <property type="entry name" value="TAT_signal"/>
</dbReference>
<organism evidence="12 13">
    <name type="scientific">Salipaludibacillus aurantiacus</name>
    <dbReference type="NCBI Taxonomy" id="1601833"/>
    <lineage>
        <taxon>Bacteria</taxon>
        <taxon>Bacillati</taxon>
        <taxon>Bacillota</taxon>
        <taxon>Bacilli</taxon>
        <taxon>Bacillales</taxon>
        <taxon>Bacillaceae</taxon>
    </lineage>
</organism>
<dbReference type="RefSeq" id="WP_093054073.1">
    <property type="nucleotide sequence ID" value="NZ_FOGT01000013.1"/>
</dbReference>
<dbReference type="InterPro" id="IPR050612">
    <property type="entry name" value="Prok_Mopterin_Oxidored"/>
</dbReference>
<dbReference type="GO" id="GO:0043546">
    <property type="term" value="F:molybdopterin cofactor binding"/>
    <property type="evidence" value="ECO:0007669"/>
    <property type="project" value="InterPro"/>
</dbReference>
<evidence type="ECO:0000313" key="13">
    <source>
        <dbReference type="Proteomes" id="UP000198571"/>
    </source>
</evidence>
<sequence>MFEFLNKVKEHKFSRRTFIGAGAAVTAGAVFPASRNKLQKLTAVQAEELQSSEGEWIPAACWHNCGGRCLLKAEVVDGIVKRVKTDDTREDSPDNPQQRACVRGRSQRQQVYGVDRLKYPMKRKHWEPGGGNKELRGNDEWVRISWDEATGIVASEIERIRNKYSNRSILVTGGDIGRALNLVGGHVGTWGTTSWGSWRWGPAYFGLQEGYFEHSINDRMDLRNSQLIVLWGLNPAWSSPGSPTYNFLQAKKAGARVIVIDPMYSESAELLGDEWVPVHPGTDHALMLGMAHTLIEEDDPDSNPLIDWDFLKSCTVGFDQEMMPEGADKEANFKDYVLGTHDGQPKTAEWASEISGVEAGVIRRIARDIASTNRVALLTGWAPARIKNSDSWPQMFMTFGAMTGHMAQPGRMTGVSCHFGTGNGGPRLVMGGGSGVPPGAENDVSDSLVHAEMWDAILKGEYTAGYNDKRDIDIQMIYHGMGATLQTRDGQSKGIDVHKNVEFVVTNGHFITTNAKYSDIVLPATTPWEREGGFNVGNRDALFYYRNVIDPLFECKDDAQITTEIGMKLGFTAEEVYGDVSPRQQLFNQIAGAQVINKAGTDYEPLVTITDKDITEWGVEGEPQKGRITVSELEEKGVYQVERKPGDNYGYIAQEAFRKDPEANPLETATGKLEIYSEALAEYVKGIGFTEIDPIPTYNPATEGYEDTYKNFQAKEKGDYPLQVINPHYLRRAHTIFDNNPWLREAWPNDVYVSTADARERGVKSGDTVVIESKHGKTLRIAHVTERLIPGTIGLMHGAWVEMDEEKDIDKAGSDNILTGAIATGQAISGWNSTICDFRKWEGKDLKLDKLWEPRTV</sequence>
<feature type="region of interest" description="Disordered" evidence="10">
    <location>
        <begin position="85"/>
        <end position="107"/>
    </location>
</feature>
<evidence type="ECO:0000259" key="11">
    <source>
        <dbReference type="PROSITE" id="PS51669"/>
    </source>
</evidence>
<dbReference type="PROSITE" id="PS51669">
    <property type="entry name" value="4FE4S_MOW_BIS_MGD"/>
    <property type="match status" value="1"/>
</dbReference>
<evidence type="ECO:0000256" key="2">
    <source>
        <dbReference type="ARBA" id="ARBA00001966"/>
    </source>
</evidence>
<dbReference type="Gene3D" id="2.20.25.90">
    <property type="entry name" value="ADC-like domains"/>
    <property type="match status" value="1"/>
</dbReference>
<dbReference type="GO" id="GO:0030151">
    <property type="term" value="F:molybdenum ion binding"/>
    <property type="evidence" value="ECO:0007669"/>
    <property type="project" value="TreeGrafter"/>
</dbReference>
<keyword evidence="8" id="KW-0408">Iron</keyword>
<dbReference type="Pfam" id="PF01568">
    <property type="entry name" value="Molydop_binding"/>
    <property type="match status" value="1"/>
</dbReference>